<dbReference type="EMBL" id="MEHD01000022">
    <property type="protein sequence ID" value="ODR57067.1"/>
    <property type="molecule type" value="Genomic_DNA"/>
</dbReference>
<organism evidence="1 2">
    <name type="scientific">Eisenbergiella tayi</name>
    <dbReference type="NCBI Taxonomy" id="1432052"/>
    <lineage>
        <taxon>Bacteria</taxon>
        <taxon>Bacillati</taxon>
        <taxon>Bacillota</taxon>
        <taxon>Clostridia</taxon>
        <taxon>Lachnospirales</taxon>
        <taxon>Lachnospiraceae</taxon>
        <taxon>Eisenbergiella</taxon>
    </lineage>
</organism>
<dbReference type="RefSeq" id="WP_069410254.1">
    <property type="nucleotide sequence ID" value="NZ_DAWDRA010000003.1"/>
</dbReference>
<comment type="caution">
    <text evidence="1">The sequence shown here is derived from an EMBL/GenBank/DDBJ whole genome shotgun (WGS) entry which is preliminary data.</text>
</comment>
<accession>A0ABX3AKR0</accession>
<reference evidence="1 2" key="1">
    <citation type="submission" date="2016-08" db="EMBL/GenBank/DDBJ databases">
        <title>Characterization of Isolates of Eisenbergiella tayi Derived from Blood Cultures, Using Whole Genome Sequencing.</title>
        <authorList>
            <person name="Bernier A.-M."/>
            <person name="Burdz T."/>
            <person name="Wiebe D."/>
            <person name="Bernard K."/>
        </authorList>
    </citation>
    <scope>NUCLEOTIDE SEQUENCE [LARGE SCALE GENOMIC DNA]</scope>
    <source>
        <strain evidence="1 2">NML120146</strain>
    </source>
</reference>
<protein>
    <submittedName>
        <fullName evidence="1">Uncharacterized protein</fullName>
    </submittedName>
</protein>
<proteinExistence type="predicted"/>
<gene>
    <name evidence="1" type="ORF">BEI63_12955</name>
</gene>
<evidence type="ECO:0000313" key="2">
    <source>
        <dbReference type="Proteomes" id="UP000094869"/>
    </source>
</evidence>
<keyword evidence="2" id="KW-1185">Reference proteome</keyword>
<sequence>MAEKRTKQQLGKALKYLSRLESGQSLYWCFHDVLGMSNEEIGEAGYNLQEYYVEDTQKNVAAASSIQLKIGADKDRGVAQREPEGVPAPVPYQRLRDLIQSPFLEVSLTHEEEYHKDTPVIPELCIDILTEAGKTEWADILDAEVCQVYMGLNGLEVSLVGVSPSRLEAFSSVLTGQCTDELYEKWVADTEEIYLARTQQMKR</sequence>
<evidence type="ECO:0000313" key="1">
    <source>
        <dbReference type="EMBL" id="ODR57067.1"/>
    </source>
</evidence>
<dbReference type="Proteomes" id="UP000094869">
    <property type="component" value="Unassembled WGS sequence"/>
</dbReference>
<name>A0ABX3AKR0_9FIRM</name>